<dbReference type="PANTHER" id="PTHR35186:SF4">
    <property type="entry name" value="PRION-INHIBITION AND PROPAGATION HELO DOMAIN-CONTAINING PROTEIN"/>
    <property type="match status" value="1"/>
</dbReference>
<dbReference type="STRING" id="1448308.A0A2T2NZX2"/>
<proteinExistence type="predicted"/>
<name>A0A2T2NZX2_CORCC</name>
<reference evidence="4 5" key="1">
    <citation type="journal article" date="2018" name="Front. Microbiol.">
        <title>Genome-Wide Analysis of Corynespora cassiicola Leaf Fall Disease Putative Effectors.</title>
        <authorList>
            <person name="Lopez D."/>
            <person name="Ribeiro S."/>
            <person name="Label P."/>
            <person name="Fumanal B."/>
            <person name="Venisse J.S."/>
            <person name="Kohler A."/>
            <person name="de Oliveira R.R."/>
            <person name="Labutti K."/>
            <person name="Lipzen A."/>
            <person name="Lail K."/>
            <person name="Bauer D."/>
            <person name="Ohm R.A."/>
            <person name="Barry K.W."/>
            <person name="Spatafora J."/>
            <person name="Grigoriev I.V."/>
            <person name="Martin F.M."/>
            <person name="Pujade-Renaud V."/>
        </authorList>
    </citation>
    <scope>NUCLEOTIDE SEQUENCE [LARGE SCALE GENOMIC DNA]</scope>
    <source>
        <strain evidence="4 5">Philippines</strain>
    </source>
</reference>
<feature type="coiled-coil region" evidence="1">
    <location>
        <begin position="165"/>
        <end position="192"/>
    </location>
</feature>
<evidence type="ECO:0000256" key="1">
    <source>
        <dbReference type="SAM" id="Coils"/>
    </source>
</evidence>
<keyword evidence="5" id="KW-1185">Reference proteome</keyword>
<dbReference type="Pfam" id="PF24476">
    <property type="entry name" value="DUF7580"/>
    <property type="match status" value="1"/>
</dbReference>
<keyword evidence="1" id="KW-0175">Coiled coil</keyword>
<keyword evidence="2" id="KW-0732">Signal</keyword>
<gene>
    <name evidence="4" type="ORF">BS50DRAFT_270698</name>
</gene>
<evidence type="ECO:0000313" key="5">
    <source>
        <dbReference type="Proteomes" id="UP000240883"/>
    </source>
</evidence>
<protein>
    <recommendedName>
        <fullName evidence="3">DUF7580 domain-containing protein</fullName>
    </recommendedName>
</protein>
<dbReference type="InterPro" id="IPR056002">
    <property type="entry name" value="DUF7580"/>
</dbReference>
<feature type="domain" description="DUF7580" evidence="3">
    <location>
        <begin position="203"/>
        <end position="571"/>
    </location>
</feature>
<evidence type="ECO:0000259" key="3">
    <source>
        <dbReference type="Pfam" id="PF24476"/>
    </source>
</evidence>
<sequence>MSGVEVAGLVLGCLPLIIQGIESYNEGLDPVKAFMRWERELPQFIRKLRNQHVHYEQTIRILLTPITTEFELAEMISDPSGELWRDKDMSEKLQGRLQESYLAYQSTIKDIERIVKKIASKLDLDRAAELTRNDLEAIIAANPKKANDKFEFRKRIRFGMSKKSIKALLEELDDCNKELERFTDKSEKVETARKSTKPSFAARLQRIQSYAKTLHDSLSSSWSCSCKAHHKTSLQLEPRDDLYLTGLKKANAPTKTSFTVSFASSPTDDWSWQAAEIHVEEDHADVTAVVQAVGRLKMTKSVSFGDKPPPPYSIMPISNPVTAAPTLQEVKDLCSSIQKLHKSAACIGFSLDSKSKLRGAYPVTNSAEKRAAPCELVTLEELITQPPVVNGRPAKLSRKERYQLALTLASSALQLNSTGWVADQWCAKDILFHRTSAGTHLVDVKHPYVRPMLTEAVKATTNGEKARVFRNKNTVLLALAVALLELYFCESAESHQHPGQVASGAANPWALCAIVYEWTEQEQENLSAAFLGAVRHCLRSFNDPASSLQDAEFLQAAVEGIVLPLQDEVSQFLGKTVT</sequence>
<dbReference type="PANTHER" id="PTHR35186">
    <property type="entry name" value="ANK_REP_REGION DOMAIN-CONTAINING PROTEIN"/>
    <property type="match status" value="1"/>
</dbReference>
<dbReference type="EMBL" id="KZ678131">
    <property type="protein sequence ID" value="PSN70975.1"/>
    <property type="molecule type" value="Genomic_DNA"/>
</dbReference>
<dbReference type="AlphaFoldDB" id="A0A2T2NZX2"/>
<feature type="signal peptide" evidence="2">
    <location>
        <begin position="1"/>
        <end position="23"/>
    </location>
</feature>
<accession>A0A2T2NZX2</accession>
<dbReference type="OrthoDB" id="3565018at2759"/>
<organism evidence="4 5">
    <name type="scientific">Corynespora cassiicola Philippines</name>
    <dbReference type="NCBI Taxonomy" id="1448308"/>
    <lineage>
        <taxon>Eukaryota</taxon>
        <taxon>Fungi</taxon>
        <taxon>Dikarya</taxon>
        <taxon>Ascomycota</taxon>
        <taxon>Pezizomycotina</taxon>
        <taxon>Dothideomycetes</taxon>
        <taxon>Pleosporomycetidae</taxon>
        <taxon>Pleosporales</taxon>
        <taxon>Corynesporascaceae</taxon>
        <taxon>Corynespora</taxon>
    </lineage>
</organism>
<dbReference type="Proteomes" id="UP000240883">
    <property type="component" value="Unassembled WGS sequence"/>
</dbReference>
<evidence type="ECO:0000256" key="2">
    <source>
        <dbReference type="SAM" id="SignalP"/>
    </source>
</evidence>
<feature type="chain" id="PRO_5015642009" description="DUF7580 domain-containing protein" evidence="2">
    <location>
        <begin position="24"/>
        <end position="578"/>
    </location>
</feature>
<evidence type="ECO:0000313" key="4">
    <source>
        <dbReference type="EMBL" id="PSN70975.1"/>
    </source>
</evidence>